<accession>A0ABZ0RZ26</accession>
<organism evidence="1 2">
    <name type="scientific">Lysinibacillus louembei</name>
    <dbReference type="NCBI Taxonomy" id="1470088"/>
    <lineage>
        <taxon>Bacteria</taxon>
        <taxon>Bacillati</taxon>
        <taxon>Bacillota</taxon>
        <taxon>Bacilli</taxon>
        <taxon>Bacillales</taxon>
        <taxon>Bacillaceae</taxon>
        <taxon>Lysinibacillus</taxon>
    </lineage>
</organism>
<evidence type="ECO:0000313" key="2">
    <source>
        <dbReference type="Proteomes" id="UP001322664"/>
    </source>
</evidence>
<proteinExistence type="predicted"/>
<dbReference type="RefSeq" id="WP_319837038.1">
    <property type="nucleotide sequence ID" value="NZ_CP137624.1"/>
</dbReference>
<keyword evidence="2" id="KW-1185">Reference proteome</keyword>
<evidence type="ECO:0000313" key="1">
    <source>
        <dbReference type="EMBL" id="WPK12259.1"/>
    </source>
</evidence>
<sequence length="96" mass="10877">MPIVKNEDGTVSIEFGTGDVNIGSGMMGDEERGLITFVGQEPKPIGHYVKHEEKEVDLTNFPIYLVFKNTESLDVLIERLKTTRKYMTGELDVWND</sequence>
<protein>
    <submittedName>
        <fullName evidence="1">Uncharacterized protein</fullName>
    </submittedName>
</protein>
<dbReference type="Proteomes" id="UP001322664">
    <property type="component" value="Chromosome"/>
</dbReference>
<dbReference type="EMBL" id="CP137624">
    <property type="protein sequence ID" value="WPK12259.1"/>
    <property type="molecule type" value="Genomic_DNA"/>
</dbReference>
<name>A0ABZ0RZ26_9BACI</name>
<gene>
    <name evidence="1" type="ORF">R6U77_00810</name>
</gene>
<reference evidence="1 2" key="1">
    <citation type="submission" date="2023-09" db="EMBL/GenBank/DDBJ databases">
        <authorList>
            <person name="Page C.A."/>
            <person name="Perez-Diaz I.M."/>
        </authorList>
    </citation>
    <scope>NUCLEOTIDE SEQUENCE [LARGE SCALE GENOMIC DNA]</scope>
    <source>
        <strain evidence="1 2">Ll15</strain>
    </source>
</reference>